<keyword evidence="9" id="KW-0186">Copper</keyword>
<dbReference type="GO" id="GO:0052716">
    <property type="term" value="F:hydroquinone:oxygen oxidoreductase activity"/>
    <property type="evidence" value="ECO:0007669"/>
    <property type="project" value="UniProtKB-EC"/>
</dbReference>
<dbReference type="PROSITE" id="PS00079">
    <property type="entry name" value="MULTICOPPER_OXIDASE1"/>
    <property type="match status" value="1"/>
</dbReference>
<comment type="catalytic activity">
    <reaction evidence="1">
        <text>4 hydroquinone + O2 = 4 benzosemiquinone + 2 H2O</text>
        <dbReference type="Rhea" id="RHEA:11276"/>
        <dbReference type="ChEBI" id="CHEBI:15377"/>
        <dbReference type="ChEBI" id="CHEBI:15379"/>
        <dbReference type="ChEBI" id="CHEBI:17594"/>
        <dbReference type="ChEBI" id="CHEBI:17977"/>
        <dbReference type="EC" id="1.10.3.2"/>
    </reaction>
</comment>
<evidence type="ECO:0000256" key="7">
    <source>
        <dbReference type="ARBA" id="ARBA00022723"/>
    </source>
</evidence>
<dbReference type="EC" id="1.10.3.2" evidence="5"/>
<dbReference type="CDD" id="cd13903">
    <property type="entry name" value="CuRO_3_Tv-LCC_like"/>
    <property type="match status" value="1"/>
</dbReference>
<dbReference type="InterPro" id="IPR008972">
    <property type="entry name" value="Cupredoxin"/>
</dbReference>
<dbReference type="Gene3D" id="2.60.40.420">
    <property type="entry name" value="Cupredoxins - blue copper proteins"/>
    <property type="match status" value="3"/>
</dbReference>
<dbReference type="GO" id="GO:0005507">
    <property type="term" value="F:copper ion binding"/>
    <property type="evidence" value="ECO:0007669"/>
    <property type="project" value="InterPro"/>
</dbReference>
<dbReference type="GO" id="GO:0005576">
    <property type="term" value="C:extracellular region"/>
    <property type="evidence" value="ECO:0007669"/>
    <property type="project" value="UniProtKB-SubCell"/>
</dbReference>
<dbReference type="InterPro" id="IPR002355">
    <property type="entry name" value="Cu_oxidase_Cu_BS"/>
</dbReference>
<dbReference type="PANTHER" id="PTHR11709">
    <property type="entry name" value="MULTI-COPPER OXIDASE"/>
    <property type="match status" value="1"/>
</dbReference>
<evidence type="ECO:0000259" key="14">
    <source>
        <dbReference type="Pfam" id="PF07732"/>
    </source>
</evidence>
<proteinExistence type="inferred from homology"/>
<dbReference type="EMBL" id="KZ302166">
    <property type="protein sequence ID" value="PFH46698.1"/>
    <property type="molecule type" value="Genomic_DNA"/>
</dbReference>
<evidence type="ECO:0000256" key="3">
    <source>
        <dbReference type="ARBA" id="ARBA00004613"/>
    </source>
</evidence>
<keyword evidence="8" id="KW-0560">Oxidoreductase</keyword>
<keyword evidence="7" id="KW-0479">Metal-binding</keyword>
<dbReference type="PANTHER" id="PTHR11709:SF394">
    <property type="entry name" value="FI03373P-RELATED"/>
    <property type="match status" value="1"/>
</dbReference>
<dbReference type="SUPFAM" id="SSF49503">
    <property type="entry name" value="Cupredoxins"/>
    <property type="match status" value="3"/>
</dbReference>
<keyword evidence="6" id="KW-0964">Secreted</keyword>
<comment type="subcellular location">
    <subcellularLocation>
        <location evidence="3">Secreted</location>
    </subcellularLocation>
</comment>
<dbReference type="Pfam" id="PF00394">
    <property type="entry name" value="Cu-oxidase"/>
    <property type="match status" value="1"/>
</dbReference>
<dbReference type="InterPro" id="IPR001117">
    <property type="entry name" value="Cu-oxidase_2nd"/>
</dbReference>
<accession>A0A2A9N9J9</accession>
<gene>
    <name evidence="15" type="ORF">AMATHDRAFT_77560</name>
</gene>
<organism evidence="15 16">
    <name type="scientific">Amanita thiersii Skay4041</name>
    <dbReference type="NCBI Taxonomy" id="703135"/>
    <lineage>
        <taxon>Eukaryota</taxon>
        <taxon>Fungi</taxon>
        <taxon>Dikarya</taxon>
        <taxon>Basidiomycota</taxon>
        <taxon>Agaricomycotina</taxon>
        <taxon>Agaricomycetes</taxon>
        <taxon>Agaricomycetidae</taxon>
        <taxon>Agaricales</taxon>
        <taxon>Pluteineae</taxon>
        <taxon>Amanitaceae</taxon>
        <taxon>Amanita</taxon>
    </lineage>
</organism>
<dbReference type="Pfam" id="PF07731">
    <property type="entry name" value="Cu-oxidase_2"/>
    <property type="match status" value="1"/>
</dbReference>
<evidence type="ECO:0000256" key="2">
    <source>
        <dbReference type="ARBA" id="ARBA00001935"/>
    </source>
</evidence>
<dbReference type="OrthoDB" id="2121828at2759"/>
<evidence type="ECO:0000259" key="13">
    <source>
        <dbReference type="Pfam" id="PF07731"/>
    </source>
</evidence>
<evidence type="ECO:0000313" key="16">
    <source>
        <dbReference type="Proteomes" id="UP000242287"/>
    </source>
</evidence>
<dbReference type="InterPro" id="IPR011706">
    <property type="entry name" value="Cu-oxidase_C"/>
</dbReference>
<dbReference type="Pfam" id="PF07732">
    <property type="entry name" value="Cu-oxidase_3"/>
    <property type="match status" value="1"/>
</dbReference>
<dbReference type="AlphaFoldDB" id="A0A2A9N9J9"/>
<protein>
    <recommendedName>
        <fullName evidence="5">laccase</fullName>
        <ecNumber evidence="5">1.10.3.2</ecNumber>
    </recommendedName>
</protein>
<dbReference type="STRING" id="703135.A0A2A9N9J9"/>
<evidence type="ECO:0000256" key="11">
    <source>
        <dbReference type="ARBA" id="ARBA00023180"/>
    </source>
</evidence>
<keyword evidence="10" id="KW-1015">Disulfide bond</keyword>
<reference evidence="15 16" key="1">
    <citation type="submission" date="2014-02" db="EMBL/GenBank/DDBJ databases">
        <title>Transposable element dynamics among asymbiotic and ectomycorrhizal Amanita fungi.</title>
        <authorList>
            <consortium name="DOE Joint Genome Institute"/>
            <person name="Hess J."/>
            <person name="Skrede I."/>
            <person name="Wolfe B."/>
            <person name="LaButti K."/>
            <person name="Ohm R.A."/>
            <person name="Grigoriev I.V."/>
            <person name="Pringle A."/>
        </authorList>
    </citation>
    <scope>NUCLEOTIDE SEQUENCE [LARGE SCALE GENOMIC DNA]</scope>
    <source>
        <strain evidence="15 16">SKay4041</strain>
    </source>
</reference>
<evidence type="ECO:0000256" key="9">
    <source>
        <dbReference type="ARBA" id="ARBA00023008"/>
    </source>
</evidence>
<evidence type="ECO:0000313" key="15">
    <source>
        <dbReference type="EMBL" id="PFH46698.1"/>
    </source>
</evidence>
<feature type="domain" description="Plastocyanin-like" evidence="12">
    <location>
        <begin position="153"/>
        <end position="295"/>
    </location>
</feature>
<evidence type="ECO:0000256" key="10">
    <source>
        <dbReference type="ARBA" id="ARBA00023157"/>
    </source>
</evidence>
<evidence type="ECO:0000256" key="1">
    <source>
        <dbReference type="ARBA" id="ARBA00000349"/>
    </source>
</evidence>
<keyword evidence="11" id="KW-0325">Glycoprotein</keyword>
<comment type="similarity">
    <text evidence="4">Belongs to the multicopper oxidase family.</text>
</comment>
<sequence>MLACFSTAQGAVRKYTLELNNDIVAPDGFPRSAVIVNHQLPGTVISINKNDQLQVKVVNNLTDNTMAQGTSIHWHGIFQHNKAAQDGVAWVTQCPISPGDTYLYNFNVGEQTGTYWYHSHLTTQYCDGLGLRSIVILLDPKDPLRHLYDVDDESTIITLSDWYHQPSPTLFLDLSLIPTVHSYPESHLMNGRGRQPGGLQVDLAVVNVDRNKRYRFRLLNAACLAAYNFSIDGHAMTVIETDGSETIPHEVDIVPLFPGQRVSVVVKADQPINNYCIPVSLDPGTNVGILRYAGAPNSDPTSQQTDFNLLREEDLVISHGTPDVHIELDIGITRPMGNFLVNGVTFAPPPVPVLLQILSGSLNPFAAMPNGSVIALPRNKLIEVTIPGDSPLAPHPMHLHGHQFAVTRSAGSQKINTVNPPLRDVVSAGMAGDNVTFRFRTDNPGPWILHCHIDFHLEAGLAIVFAEDIPDQLRGPDSEMVTKGWKNLCPKWNALKSGKQFSVNDFM</sequence>
<evidence type="ECO:0000256" key="8">
    <source>
        <dbReference type="ARBA" id="ARBA00023002"/>
    </source>
</evidence>
<keyword evidence="16" id="KW-1185">Reference proteome</keyword>
<dbReference type="InterPro" id="IPR011707">
    <property type="entry name" value="Cu-oxidase-like_N"/>
</dbReference>
<dbReference type="SMR" id="A0A2A9N9J9"/>
<evidence type="ECO:0000256" key="4">
    <source>
        <dbReference type="ARBA" id="ARBA00010609"/>
    </source>
</evidence>
<dbReference type="PROSITE" id="PS00080">
    <property type="entry name" value="MULTICOPPER_OXIDASE2"/>
    <property type="match status" value="1"/>
</dbReference>
<dbReference type="InterPro" id="IPR033138">
    <property type="entry name" value="Cu_oxidase_CS"/>
</dbReference>
<dbReference type="Proteomes" id="UP000242287">
    <property type="component" value="Unassembled WGS sequence"/>
</dbReference>
<dbReference type="FunFam" id="2.60.40.420:FF:000045">
    <property type="entry name" value="Laccase 2"/>
    <property type="match status" value="1"/>
</dbReference>
<evidence type="ECO:0000256" key="6">
    <source>
        <dbReference type="ARBA" id="ARBA00022525"/>
    </source>
</evidence>
<dbReference type="InterPro" id="IPR045087">
    <property type="entry name" value="Cu-oxidase_fam"/>
</dbReference>
<evidence type="ECO:0000256" key="5">
    <source>
        <dbReference type="ARBA" id="ARBA00012297"/>
    </source>
</evidence>
<evidence type="ECO:0000259" key="12">
    <source>
        <dbReference type="Pfam" id="PF00394"/>
    </source>
</evidence>
<comment type="cofactor">
    <cofactor evidence="2">
        <name>Cu cation</name>
        <dbReference type="ChEBI" id="CHEBI:23378"/>
    </cofactor>
</comment>
<name>A0A2A9N9J9_9AGAR</name>
<feature type="domain" description="Plastocyanin-like" evidence="14">
    <location>
        <begin position="24"/>
        <end position="129"/>
    </location>
</feature>
<feature type="domain" description="Plastocyanin-like" evidence="13">
    <location>
        <begin position="348"/>
        <end position="468"/>
    </location>
</feature>